<reference evidence="3 4" key="1">
    <citation type="submission" date="2020-01" db="EMBL/GenBank/DDBJ databases">
        <title>Whole genome and functional gene identification of agarase of Vibrio HN897.</title>
        <authorList>
            <person name="Liu Y."/>
            <person name="Zhao Z."/>
        </authorList>
    </citation>
    <scope>NUCLEOTIDE SEQUENCE [LARGE SCALE GENOMIC DNA]</scope>
    <source>
        <strain evidence="3 4">HN897</strain>
    </source>
</reference>
<accession>A0A7Z2YDN1</accession>
<keyword evidence="1" id="KW-0732">Signal</keyword>
<feature type="signal peptide" evidence="1">
    <location>
        <begin position="1"/>
        <end position="20"/>
    </location>
</feature>
<dbReference type="KEGG" id="vas:GT360_06500"/>
<dbReference type="AlphaFoldDB" id="A0A7Z2YDN1"/>
<dbReference type="Proteomes" id="UP000464262">
    <property type="component" value="Chromosome 1"/>
</dbReference>
<dbReference type="RefSeq" id="WP_164648089.1">
    <property type="nucleotide sequence ID" value="NZ_CP047475.1"/>
</dbReference>
<evidence type="ECO:0000256" key="1">
    <source>
        <dbReference type="SAM" id="SignalP"/>
    </source>
</evidence>
<dbReference type="InterPro" id="IPR013320">
    <property type="entry name" value="ConA-like_dom_sf"/>
</dbReference>
<dbReference type="InterPro" id="IPR014895">
    <property type="entry name" value="Alginate_lyase_2"/>
</dbReference>
<sequence length="327" mass="36162">MKMALSTLAVCGLIAAPAMSASGDALSFDLSPWKITIPDSQLDYYGSGKAGTAAELLPAQCNDRRDVLSSQSAVKGLSDAAYFEVVDGRAHFRADMGRGITTENSNYIRSELRELFNVDAESRNPCSTSTANTSWFINDEATGTSTHTLASTLRIDSYPDRAVTNEMPKVVVGQVHGWKVKQALVKLQWEGDDKPVRVILNQDFFLDNKSCNSELAKTTGCDLWSFSVEMGQYQAGDEWSYEITVDDKAIYLMTRDADGSNKVERTLNWGETTQDRDGRDVLLVNEWATGEVAYYFKAGIYPQFRPAAKYAGQVFDVSFSDINLTHK</sequence>
<evidence type="ECO:0000313" key="4">
    <source>
        <dbReference type="Proteomes" id="UP000464262"/>
    </source>
</evidence>
<dbReference type="Gene3D" id="2.60.120.200">
    <property type="match status" value="1"/>
</dbReference>
<dbReference type="Pfam" id="PF08787">
    <property type="entry name" value="Alginate_lyase2"/>
    <property type="match status" value="1"/>
</dbReference>
<keyword evidence="4" id="KW-1185">Reference proteome</keyword>
<evidence type="ECO:0000259" key="2">
    <source>
        <dbReference type="Pfam" id="PF08787"/>
    </source>
</evidence>
<name>A0A7Z2YDN1_9VIBR</name>
<evidence type="ECO:0000313" key="3">
    <source>
        <dbReference type="EMBL" id="QIA63185.1"/>
    </source>
</evidence>
<dbReference type="EMBL" id="CP047475">
    <property type="protein sequence ID" value="QIA63185.1"/>
    <property type="molecule type" value="Genomic_DNA"/>
</dbReference>
<feature type="domain" description="Alginate lyase 2" evidence="2">
    <location>
        <begin position="28"/>
        <end position="326"/>
    </location>
</feature>
<proteinExistence type="predicted"/>
<feature type="chain" id="PRO_5031283406" evidence="1">
    <location>
        <begin position="21"/>
        <end position="327"/>
    </location>
</feature>
<dbReference type="GO" id="GO:0016829">
    <property type="term" value="F:lyase activity"/>
    <property type="evidence" value="ECO:0007669"/>
    <property type="project" value="UniProtKB-KW"/>
</dbReference>
<organism evidence="3 4">
    <name type="scientific">Vibrio astriarenae</name>
    <dbReference type="NCBI Taxonomy" id="1481923"/>
    <lineage>
        <taxon>Bacteria</taxon>
        <taxon>Pseudomonadati</taxon>
        <taxon>Pseudomonadota</taxon>
        <taxon>Gammaproteobacteria</taxon>
        <taxon>Vibrionales</taxon>
        <taxon>Vibrionaceae</taxon>
        <taxon>Vibrio</taxon>
    </lineage>
</organism>
<keyword evidence="3" id="KW-0456">Lyase</keyword>
<gene>
    <name evidence="3" type="ORF">GT360_06500</name>
</gene>
<protein>
    <submittedName>
        <fullName evidence="3">Polysaccharide lyase family 7 protein</fullName>
    </submittedName>
</protein>
<dbReference type="SUPFAM" id="SSF49899">
    <property type="entry name" value="Concanavalin A-like lectins/glucanases"/>
    <property type="match status" value="1"/>
</dbReference>